<accession>A0A9N8VER3</accession>
<comment type="caution">
    <text evidence="2">The sequence shown here is derived from an EMBL/GenBank/DDBJ whole genome shotgun (WGS) entry which is preliminary data.</text>
</comment>
<dbReference type="EMBL" id="CAJVPV010000234">
    <property type="protein sequence ID" value="CAG8447859.1"/>
    <property type="molecule type" value="Genomic_DNA"/>
</dbReference>
<dbReference type="PANTHER" id="PTHR13265:SF0">
    <property type="entry name" value="HPR1"/>
    <property type="match status" value="1"/>
</dbReference>
<evidence type="ECO:0000256" key="1">
    <source>
        <dbReference type="SAM" id="MobiDB-lite"/>
    </source>
</evidence>
<dbReference type="GO" id="GO:0000445">
    <property type="term" value="C:THO complex part of transcription export complex"/>
    <property type="evidence" value="ECO:0007669"/>
    <property type="project" value="TreeGrafter"/>
</dbReference>
<dbReference type="Pfam" id="PF11957">
    <property type="entry name" value="efThoc1"/>
    <property type="match status" value="1"/>
</dbReference>
<reference evidence="2" key="1">
    <citation type="submission" date="2021-06" db="EMBL/GenBank/DDBJ databases">
        <authorList>
            <person name="Kallberg Y."/>
            <person name="Tangrot J."/>
            <person name="Rosling A."/>
        </authorList>
    </citation>
    <scope>NUCLEOTIDE SEQUENCE</scope>
    <source>
        <strain evidence="2">CL551</strain>
    </source>
</reference>
<dbReference type="InterPro" id="IPR021861">
    <property type="entry name" value="THO_THOC1"/>
</dbReference>
<keyword evidence="3" id="KW-1185">Reference proteome</keyword>
<dbReference type="OrthoDB" id="9402762at2759"/>
<gene>
    <name evidence="2" type="ORF">AMORRO_LOCUS731</name>
</gene>
<dbReference type="Proteomes" id="UP000789342">
    <property type="component" value="Unassembled WGS sequence"/>
</dbReference>
<protein>
    <submittedName>
        <fullName evidence="2">17851_t:CDS:1</fullName>
    </submittedName>
</protein>
<feature type="non-terminal residue" evidence="2">
    <location>
        <position position="620"/>
    </location>
</feature>
<evidence type="ECO:0000313" key="2">
    <source>
        <dbReference type="EMBL" id="CAG8447859.1"/>
    </source>
</evidence>
<name>A0A9N8VER3_9GLOM</name>
<feature type="region of interest" description="Disordered" evidence="1">
    <location>
        <begin position="273"/>
        <end position="305"/>
    </location>
</feature>
<dbReference type="GO" id="GO:0006406">
    <property type="term" value="P:mRNA export from nucleus"/>
    <property type="evidence" value="ECO:0007669"/>
    <property type="project" value="TreeGrafter"/>
</dbReference>
<sequence>KMNANSFEVLANKIEKAVNVCLSDSEEPIDSRLRRTLVPLASSQSKEVFTLRKATLEYVFKKIGLRISNLPSQELLPQAFKLLNMILDLIEILGENKSEKELCEQSLSLTILEEIMDTQSLDVCEHLFLYLEQNKQRLLVDLKPTVGKGLILLRLCNELVRRTSKSNNNGFRGRIMMFLSNTYALGEVSGVNKGGECNVDNVTTFSASSNDEDAEFYSNFWRLQTYFSNPLKMGKDFNLEHVLKIIVLVVDRFQEIIAREKIKEAEENLCEMGERGNKSGEISPKSNNGFVRDKKRQSVSQDEEQDETFGFSKDYVKYFPKYLTSYALFNKEISDRNFRRTVLVQILIILQYLMGLFPDEQSRISKAKKPADNNPVQLPAYTISESQQTVIMDLWEKIFKQLGEITSNGHYFTRTVRHILCMEKRWNFWKYANNCAFEKITEPKRKELKDRYDQGLRKKARLTESLEPIKFTMGSEKLTTLWESHKNVDGVAILADKTRMRTAPEFKKVYEKIKVDNYPPTIGIIFDPSDSAEEKQIKDKGWVNRWYALRTARQDYLLHFNKPAVKKESKNKVAKEPEEKKDDVDYIKMMIDENPTCTSVTSVSKKQPVENDATNAEHKQ</sequence>
<evidence type="ECO:0000313" key="3">
    <source>
        <dbReference type="Proteomes" id="UP000789342"/>
    </source>
</evidence>
<organism evidence="2 3">
    <name type="scientific">Acaulospora morrowiae</name>
    <dbReference type="NCBI Taxonomy" id="94023"/>
    <lineage>
        <taxon>Eukaryota</taxon>
        <taxon>Fungi</taxon>
        <taxon>Fungi incertae sedis</taxon>
        <taxon>Mucoromycota</taxon>
        <taxon>Glomeromycotina</taxon>
        <taxon>Glomeromycetes</taxon>
        <taxon>Diversisporales</taxon>
        <taxon>Acaulosporaceae</taxon>
        <taxon>Acaulospora</taxon>
    </lineage>
</organism>
<feature type="region of interest" description="Disordered" evidence="1">
    <location>
        <begin position="597"/>
        <end position="620"/>
    </location>
</feature>
<proteinExistence type="predicted"/>
<dbReference type="PANTHER" id="PTHR13265">
    <property type="entry name" value="THO COMPLEX SUBUNIT 1"/>
    <property type="match status" value="1"/>
</dbReference>
<dbReference type="AlphaFoldDB" id="A0A9N8VER3"/>